<dbReference type="InterPro" id="IPR008918">
    <property type="entry name" value="HhH2"/>
</dbReference>
<keyword evidence="4" id="KW-0238">DNA-binding</keyword>
<keyword evidence="1" id="KW-0540">Nuclease</keyword>
<dbReference type="PANTHER" id="PTHR42646:SF2">
    <property type="entry name" value="5'-3' EXONUCLEASE FAMILY PROTEIN"/>
    <property type="match status" value="1"/>
</dbReference>
<dbReference type="SMART" id="SM00279">
    <property type="entry name" value="HhH2"/>
    <property type="match status" value="1"/>
</dbReference>
<reference evidence="8 9" key="1">
    <citation type="submission" date="2019-09" db="EMBL/GenBank/DDBJ databases">
        <title>Serinicoccus pratensis sp. nov., isolated from meadow soil.</title>
        <authorList>
            <person name="Zhang W."/>
        </authorList>
    </citation>
    <scope>NUCLEOTIDE SEQUENCE [LARGE SCALE GENOMIC DNA]</scope>
    <source>
        <strain evidence="8 9">W204</strain>
    </source>
</reference>
<dbReference type="InterPro" id="IPR020045">
    <property type="entry name" value="DNA_polI_H3TH"/>
</dbReference>
<gene>
    <name evidence="8" type="ORF">FY030_07895</name>
</gene>
<evidence type="ECO:0000256" key="6">
    <source>
        <dbReference type="ARBA" id="ARBA00050026"/>
    </source>
</evidence>
<proteinExistence type="predicted"/>
<dbReference type="CDD" id="cd09898">
    <property type="entry name" value="H3TH_53EXO"/>
    <property type="match status" value="1"/>
</dbReference>
<evidence type="ECO:0000313" key="9">
    <source>
        <dbReference type="Proteomes" id="UP000326546"/>
    </source>
</evidence>
<dbReference type="Gene3D" id="3.40.50.1010">
    <property type="entry name" value="5'-nuclease"/>
    <property type="match status" value="1"/>
</dbReference>
<accession>A0A5J6V419</accession>
<organism evidence="8 9">
    <name type="scientific">Ornithinimicrobium pratense</name>
    <dbReference type="NCBI Taxonomy" id="2593973"/>
    <lineage>
        <taxon>Bacteria</taxon>
        <taxon>Bacillati</taxon>
        <taxon>Actinomycetota</taxon>
        <taxon>Actinomycetes</taxon>
        <taxon>Micrococcales</taxon>
        <taxon>Ornithinimicrobiaceae</taxon>
        <taxon>Ornithinimicrobium</taxon>
    </lineage>
</organism>
<evidence type="ECO:0000256" key="3">
    <source>
        <dbReference type="ARBA" id="ARBA00022839"/>
    </source>
</evidence>
<evidence type="ECO:0000259" key="7">
    <source>
        <dbReference type="SMART" id="SM00475"/>
    </source>
</evidence>
<dbReference type="OrthoDB" id="9806424at2"/>
<keyword evidence="3" id="KW-0269">Exonuclease</keyword>
<evidence type="ECO:0000313" key="8">
    <source>
        <dbReference type="EMBL" id="QFG68649.1"/>
    </source>
</evidence>
<dbReference type="Gene3D" id="1.10.150.20">
    <property type="entry name" value="5' to 3' exonuclease, C-terminal subdomain"/>
    <property type="match status" value="1"/>
</dbReference>
<keyword evidence="9" id="KW-1185">Reference proteome</keyword>
<dbReference type="SUPFAM" id="SSF88723">
    <property type="entry name" value="PIN domain-like"/>
    <property type="match status" value="1"/>
</dbReference>
<dbReference type="Proteomes" id="UP000326546">
    <property type="component" value="Chromosome"/>
</dbReference>
<dbReference type="Pfam" id="PF01367">
    <property type="entry name" value="5_3_exonuc"/>
    <property type="match status" value="1"/>
</dbReference>
<dbReference type="PANTHER" id="PTHR42646">
    <property type="entry name" value="FLAP ENDONUCLEASE XNI"/>
    <property type="match status" value="1"/>
</dbReference>
<dbReference type="InterPro" id="IPR036279">
    <property type="entry name" value="5-3_exonuclease_C_sf"/>
</dbReference>
<dbReference type="GO" id="GO:0003677">
    <property type="term" value="F:DNA binding"/>
    <property type="evidence" value="ECO:0007669"/>
    <property type="project" value="UniProtKB-KW"/>
</dbReference>
<dbReference type="RefSeq" id="WP_158061035.1">
    <property type="nucleotide sequence ID" value="NZ_CP044427.1"/>
</dbReference>
<dbReference type="InterPro" id="IPR020046">
    <property type="entry name" value="5-3_exonucl_a-hlix_arch_N"/>
</dbReference>
<protein>
    <recommendedName>
        <fullName evidence="6">5'-3' exonuclease</fullName>
    </recommendedName>
</protein>
<keyword evidence="2" id="KW-0378">Hydrolase</keyword>
<dbReference type="GO" id="GO:0017108">
    <property type="term" value="F:5'-flap endonuclease activity"/>
    <property type="evidence" value="ECO:0007669"/>
    <property type="project" value="InterPro"/>
</dbReference>
<dbReference type="InterPro" id="IPR029060">
    <property type="entry name" value="PIN-like_dom_sf"/>
</dbReference>
<feature type="domain" description="5'-3' exonuclease" evidence="7">
    <location>
        <begin position="7"/>
        <end position="283"/>
    </location>
</feature>
<dbReference type="AlphaFoldDB" id="A0A5J6V419"/>
<evidence type="ECO:0000256" key="1">
    <source>
        <dbReference type="ARBA" id="ARBA00022722"/>
    </source>
</evidence>
<dbReference type="SMART" id="SM00475">
    <property type="entry name" value="53EXOc"/>
    <property type="match status" value="1"/>
</dbReference>
<evidence type="ECO:0000256" key="2">
    <source>
        <dbReference type="ARBA" id="ARBA00022801"/>
    </source>
</evidence>
<name>A0A5J6V419_9MICO</name>
<evidence type="ECO:0000256" key="4">
    <source>
        <dbReference type="ARBA" id="ARBA00023125"/>
    </source>
</evidence>
<dbReference type="Pfam" id="PF02739">
    <property type="entry name" value="5_3_exonuc_N"/>
    <property type="match status" value="1"/>
</dbReference>
<sequence>MSQTPAAPRLLLLDTASLYFRAFFGVKDQRPAPDGTPTNAVRGLLDMIATLTTRFSPTHLACCWDDDWRPQFRVDAIASYKAHRLVQGSQDKEEAPPELEVQVPILRQTVEAIGLPVLGSPGYEADDVIGTLTATHHGRLPIGVVTGDRDLFQLVDDAADVSVIYTAKTGVRDAEIIREVDLQARYGVPNGLAYAEMSMLRGDTSDGLPGVKGIGEKTAAQLLADYGSLAALRAAVDSGDPRLKGARRANLEAGTAYLDVAPRVVLVAQDAPLPDVPLTLPRKVADPETLHRLIESYDLGSPVSRLLTALDIRP</sequence>
<dbReference type="InterPro" id="IPR002421">
    <property type="entry name" value="5-3_exonuclease"/>
</dbReference>
<dbReference type="GO" id="GO:0033567">
    <property type="term" value="P:DNA replication, Okazaki fragment processing"/>
    <property type="evidence" value="ECO:0007669"/>
    <property type="project" value="InterPro"/>
</dbReference>
<dbReference type="GO" id="GO:0008409">
    <property type="term" value="F:5'-3' exonuclease activity"/>
    <property type="evidence" value="ECO:0007669"/>
    <property type="project" value="InterPro"/>
</dbReference>
<dbReference type="SUPFAM" id="SSF47807">
    <property type="entry name" value="5' to 3' exonuclease, C-terminal subdomain"/>
    <property type="match status" value="1"/>
</dbReference>
<evidence type="ECO:0000256" key="5">
    <source>
        <dbReference type="ARBA" id="ARBA00049957"/>
    </source>
</evidence>
<dbReference type="EMBL" id="CP044427">
    <property type="protein sequence ID" value="QFG68649.1"/>
    <property type="molecule type" value="Genomic_DNA"/>
</dbReference>
<dbReference type="CDD" id="cd09859">
    <property type="entry name" value="PIN_53EXO"/>
    <property type="match status" value="1"/>
</dbReference>
<keyword evidence="8" id="KW-0255">Endonuclease</keyword>
<dbReference type="InterPro" id="IPR038969">
    <property type="entry name" value="FEN"/>
</dbReference>
<dbReference type="KEGG" id="serw:FY030_07895"/>
<comment type="function">
    <text evidence="5">5'-3' exonuclease acting preferentially on double-stranded DNA.</text>
</comment>